<sequence>MLPRAKALAQNLLPARKMQPVQQTHVHLLTHGSIPLLPFIKQFKSIIDPSLTTQPFQNSLVSKMIRGPRLPQHIKHNLNGILKPSLHRKTTHNYHVSTSTRHKTLHSHLPIKLQTLTHPPFLTQPLGKVAITISVRLTAIQPHFAKNPNRLIHLQAHGISLDDHVQYKGIRNNTRSLHLLSQRPNCVQIHVTNMQLIEPPKQRVEQKGIGFEVRFTIVGIKHLLVDIEGAIEEEFATAAESNDRVVERDGDVVAGAGNDLLYQGFGVTVAAAGD</sequence>
<proteinExistence type="predicted"/>
<dbReference type="AlphaFoldDB" id="A0AAQ3MKI7"/>
<dbReference type="EMBL" id="CP144691">
    <property type="protein sequence ID" value="WVY92926.1"/>
    <property type="molecule type" value="Genomic_DNA"/>
</dbReference>
<evidence type="ECO:0000313" key="1">
    <source>
        <dbReference type="EMBL" id="WVY92926.1"/>
    </source>
</evidence>
<gene>
    <name evidence="1" type="ORF">V8G54_032014</name>
</gene>
<dbReference type="Proteomes" id="UP001374535">
    <property type="component" value="Chromosome 10"/>
</dbReference>
<organism evidence="1 2">
    <name type="scientific">Vigna mungo</name>
    <name type="common">Black gram</name>
    <name type="synonym">Phaseolus mungo</name>
    <dbReference type="NCBI Taxonomy" id="3915"/>
    <lineage>
        <taxon>Eukaryota</taxon>
        <taxon>Viridiplantae</taxon>
        <taxon>Streptophyta</taxon>
        <taxon>Embryophyta</taxon>
        <taxon>Tracheophyta</taxon>
        <taxon>Spermatophyta</taxon>
        <taxon>Magnoliopsida</taxon>
        <taxon>eudicotyledons</taxon>
        <taxon>Gunneridae</taxon>
        <taxon>Pentapetalae</taxon>
        <taxon>rosids</taxon>
        <taxon>fabids</taxon>
        <taxon>Fabales</taxon>
        <taxon>Fabaceae</taxon>
        <taxon>Papilionoideae</taxon>
        <taxon>50 kb inversion clade</taxon>
        <taxon>NPAAA clade</taxon>
        <taxon>indigoferoid/millettioid clade</taxon>
        <taxon>Phaseoleae</taxon>
        <taxon>Vigna</taxon>
    </lineage>
</organism>
<reference evidence="1 2" key="1">
    <citation type="journal article" date="2023" name="Life. Sci Alliance">
        <title>Evolutionary insights into 3D genome organization and epigenetic landscape of Vigna mungo.</title>
        <authorList>
            <person name="Junaid A."/>
            <person name="Singh B."/>
            <person name="Bhatia S."/>
        </authorList>
    </citation>
    <scope>NUCLEOTIDE SEQUENCE [LARGE SCALE GENOMIC DNA]</scope>
    <source>
        <strain evidence="1">Urdbean</strain>
    </source>
</reference>
<name>A0AAQ3MKI7_VIGMU</name>
<protein>
    <submittedName>
        <fullName evidence="1">Uncharacterized protein</fullName>
    </submittedName>
</protein>
<accession>A0AAQ3MKI7</accession>
<evidence type="ECO:0000313" key="2">
    <source>
        <dbReference type="Proteomes" id="UP001374535"/>
    </source>
</evidence>
<keyword evidence="2" id="KW-1185">Reference proteome</keyword>